<feature type="active site" description="Phosphocysteine intermediate" evidence="3">
    <location>
        <position position="154"/>
    </location>
</feature>
<feature type="binding site" evidence="4">
    <location>
        <begin position="92"/>
        <end position="93"/>
    </location>
    <ligand>
        <name>substrate</name>
    </ligand>
</feature>
<dbReference type="AlphaFoldDB" id="A0A8B6CBA5"/>
<dbReference type="PROSITE" id="PS00383">
    <property type="entry name" value="TYR_PHOSPHATASE_1"/>
    <property type="match status" value="1"/>
</dbReference>
<evidence type="ECO:0000256" key="5">
    <source>
        <dbReference type="SAM" id="MobiDB-lite"/>
    </source>
</evidence>
<evidence type="ECO:0000256" key="3">
    <source>
        <dbReference type="PIRSR" id="PIRSR630564-1"/>
    </source>
</evidence>
<comment type="caution">
    <text evidence="7">The sequence shown here is derived from an EMBL/GenBank/DDBJ whole genome shotgun (WGS) entry which is preliminary data.</text>
</comment>
<feature type="domain" description="Myotubularin phosphatase" evidence="6">
    <location>
        <begin position="231"/>
        <end position="280"/>
    </location>
</feature>
<keyword evidence="2" id="KW-0443">Lipid metabolism</keyword>
<evidence type="ECO:0000256" key="1">
    <source>
        <dbReference type="ARBA" id="ARBA00007471"/>
    </source>
</evidence>
<evidence type="ECO:0000259" key="6">
    <source>
        <dbReference type="PROSITE" id="PS51339"/>
    </source>
</evidence>
<dbReference type="PROSITE" id="PS51339">
    <property type="entry name" value="PPASE_MYOTUBULARIN"/>
    <property type="match status" value="2"/>
</dbReference>
<dbReference type="GO" id="GO:0005737">
    <property type="term" value="C:cytoplasm"/>
    <property type="evidence" value="ECO:0007669"/>
    <property type="project" value="TreeGrafter"/>
</dbReference>
<proteinExistence type="inferred from homology"/>
<dbReference type="EC" id="3.1.3.64" evidence="7"/>
<evidence type="ECO:0000256" key="2">
    <source>
        <dbReference type="ARBA" id="ARBA00023098"/>
    </source>
</evidence>
<reference evidence="7" key="1">
    <citation type="submission" date="2018-11" db="EMBL/GenBank/DDBJ databases">
        <authorList>
            <person name="Alioto T."/>
            <person name="Alioto T."/>
        </authorList>
    </citation>
    <scope>NUCLEOTIDE SEQUENCE</scope>
</reference>
<dbReference type="Pfam" id="PF06602">
    <property type="entry name" value="Myotub-related"/>
    <property type="match status" value="1"/>
</dbReference>
<keyword evidence="7" id="KW-0378">Hydrolase</keyword>
<dbReference type="InterPro" id="IPR029021">
    <property type="entry name" value="Prot-tyrosine_phosphatase-like"/>
</dbReference>
<dbReference type="PANTHER" id="PTHR10807">
    <property type="entry name" value="MYOTUBULARIN-RELATED"/>
    <property type="match status" value="1"/>
</dbReference>
<dbReference type="SUPFAM" id="SSF52799">
    <property type="entry name" value="(Phosphotyrosine protein) phosphatases II"/>
    <property type="match status" value="1"/>
</dbReference>
<feature type="domain" description="Myotubularin phosphatase" evidence="6">
    <location>
        <begin position="1"/>
        <end position="230"/>
    </location>
</feature>
<dbReference type="EMBL" id="UYJE01001520">
    <property type="protein sequence ID" value="VDI02785.1"/>
    <property type="molecule type" value="Genomic_DNA"/>
</dbReference>
<dbReference type="Proteomes" id="UP000596742">
    <property type="component" value="Unassembled WGS sequence"/>
</dbReference>
<sequence length="345" mass="40347">MYHTPVLSWIHPESQATITRSSQPLVGVANRRNKDDEAYIQMIMDANAQSHKLYIMDARPSVNALANMAKGGGYEREESYQNAEILFLDIHNIHVMKDSLRKLRDVVFPTIDDAHWLSNIESTHWLDHIKQILAGALRVADKVECQKTSVLVHCSDGWDRTAQLTCLAMLMLDPYYRTIRGFEVLIEKEWLSFGHKFAQRYGHGEDKHSDADRSPVFLQFIDCVWQMTKQKLKEKTVSLWSFVNCQLEEFTNPLYASYLHKHVLFPVASMRRLELWTAYYCRWNPRMRPQEPIHLRNRELLILKQQLTKKVEELQKELDQKNLRGRGLDQPSPRPIPRISQPVNV</sequence>
<comment type="similarity">
    <text evidence="1">Belongs to the protein-tyrosine phosphatase family. Non-receptor class myotubularin subfamily.</text>
</comment>
<feature type="region of interest" description="Disordered" evidence="5">
    <location>
        <begin position="322"/>
        <end position="345"/>
    </location>
</feature>
<feature type="binding site" evidence="4">
    <location>
        <begin position="154"/>
        <end position="160"/>
    </location>
    <ligand>
        <name>substrate</name>
    </ligand>
</feature>
<dbReference type="InterPro" id="IPR003595">
    <property type="entry name" value="Tyr_Pase_cat"/>
</dbReference>
<name>A0A8B6CBA5_MYTGA</name>
<dbReference type="InterPro" id="IPR030564">
    <property type="entry name" value="Myotubularin"/>
</dbReference>
<dbReference type="InterPro" id="IPR010569">
    <property type="entry name" value="Myotubularin-like_Pase_dom"/>
</dbReference>
<dbReference type="SMART" id="SM00404">
    <property type="entry name" value="PTPc_motif"/>
    <property type="match status" value="1"/>
</dbReference>
<dbReference type="PANTHER" id="PTHR10807:SF128">
    <property type="entry name" value="PHOSPHATIDYLINOSITOL-3,5-BISPHOSPHATE 3-PHOSPHATASE"/>
    <property type="match status" value="1"/>
</dbReference>
<dbReference type="GO" id="GO:0016020">
    <property type="term" value="C:membrane"/>
    <property type="evidence" value="ECO:0007669"/>
    <property type="project" value="TreeGrafter"/>
</dbReference>
<evidence type="ECO:0000256" key="4">
    <source>
        <dbReference type="PIRSR" id="PIRSR630564-2"/>
    </source>
</evidence>
<protein>
    <submittedName>
        <fullName evidence="7">Myotubularin-related protein 1/2</fullName>
        <ecNumber evidence="7">3.1.3.64</ecNumber>
    </submittedName>
</protein>
<dbReference type="GO" id="GO:0046856">
    <property type="term" value="P:phosphatidylinositol dephosphorylation"/>
    <property type="evidence" value="ECO:0007669"/>
    <property type="project" value="TreeGrafter"/>
</dbReference>
<dbReference type="Gene3D" id="3.90.190.10">
    <property type="entry name" value="Protein tyrosine phosphatase superfamily"/>
    <property type="match status" value="1"/>
</dbReference>
<keyword evidence="8" id="KW-1185">Reference proteome</keyword>
<organism evidence="7 8">
    <name type="scientific">Mytilus galloprovincialis</name>
    <name type="common">Mediterranean mussel</name>
    <dbReference type="NCBI Taxonomy" id="29158"/>
    <lineage>
        <taxon>Eukaryota</taxon>
        <taxon>Metazoa</taxon>
        <taxon>Spiralia</taxon>
        <taxon>Lophotrochozoa</taxon>
        <taxon>Mollusca</taxon>
        <taxon>Bivalvia</taxon>
        <taxon>Autobranchia</taxon>
        <taxon>Pteriomorphia</taxon>
        <taxon>Mytilida</taxon>
        <taxon>Mytiloidea</taxon>
        <taxon>Mytilidae</taxon>
        <taxon>Mytilinae</taxon>
        <taxon>Mytilus</taxon>
    </lineage>
</organism>
<dbReference type="GO" id="GO:0004438">
    <property type="term" value="F:phosphatidylinositol-3-phosphate phosphatase activity"/>
    <property type="evidence" value="ECO:0007669"/>
    <property type="project" value="UniProtKB-EC"/>
</dbReference>
<gene>
    <name evidence="7" type="ORF">MGAL_10B029534</name>
</gene>
<evidence type="ECO:0000313" key="7">
    <source>
        <dbReference type="EMBL" id="VDI02785.1"/>
    </source>
</evidence>
<evidence type="ECO:0000313" key="8">
    <source>
        <dbReference type="Proteomes" id="UP000596742"/>
    </source>
</evidence>
<dbReference type="InterPro" id="IPR016130">
    <property type="entry name" value="Tyr_Pase_AS"/>
</dbReference>
<dbReference type="OrthoDB" id="271628at2759"/>
<accession>A0A8B6CBA5</accession>
<dbReference type="GO" id="GO:0052629">
    <property type="term" value="F:phosphatidylinositol-3,5-bisphosphate 3-phosphatase activity"/>
    <property type="evidence" value="ECO:0007669"/>
    <property type="project" value="TreeGrafter"/>
</dbReference>
<feature type="binding site" evidence="4">
    <location>
        <begin position="67"/>
        <end position="70"/>
    </location>
    <ligand>
        <name>substrate</name>
    </ligand>
</feature>